<keyword evidence="2" id="KW-0436">Ligase</keyword>
<dbReference type="InterPro" id="IPR045851">
    <property type="entry name" value="AMP-bd_C_sf"/>
</dbReference>
<keyword evidence="6" id="KW-1185">Reference proteome</keyword>
<evidence type="ECO:0000259" key="4">
    <source>
        <dbReference type="PROSITE" id="PS50075"/>
    </source>
</evidence>
<dbReference type="SUPFAM" id="SSF56801">
    <property type="entry name" value="Acetyl-CoA synthetase-like"/>
    <property type="match status" value="1"/>
</dbReference>
<evidence type="ECO:0000256" key="1">
    <source>
        <dbReference type="ARBA" id="ARBA00006432"/>
    </source>
</evidence>
<dbReference type="EMBL" id="JAAGAA010000002">
    <property type="protein sequence ID" value="NDV11610.1"/>
    <property type="molecule type" value="Genomic_DNA"/>
</dbReference>
<reference evidence="5 6" key="1">
    <citation type="submission" date="2020-02" db="EMBL/GenBank/DDBJ databases">
        <authorList>
            <person name="Yang Z."/>
        </authorList>
    </citation>
    <scope>NUCLEOTIDE SEQUENCE [LARGE SCALE GENOMIC DNA]</scope>
    <source>
        <strain evidence="5 6">HX-7-9</strain>
    </source>
</reference>
<comment type="caution">
    <text evidence="5">The sequence shown here is derived from an EMBL/GenBank/DDBJ whole genome shotgun (WGS) entry which is preliminary data.</text>
</comment>
<dbReference type="SUPFAM" id="SSF69593">
    <property type="entry name" value="Glycerol-3-phosphate (1)-acyltransferase"/>
    <property type="match status" value="1"/>
</dbReference>
<feature type="transmembrane region" description="Helical" evidence="3">
    <location>
        <begin position="679"/>
        <end position="695"/>
    </location>
</feature>
<dbReference type="InterPro" id="IPR040097">
    <property type="entry name" value="FAAL/FAAC"/>
</dbReference>
<proteinExistence type="inferred from homology"/>
<dbReference type="InterPro" id="IPR020845">
    <property type="entry name" value="AMP-binding_CS"/>
</dbReference>
<dbReference type="PROSITE" id="PS50075">
    <property type="entry name" value="CARRIER"/>
    <property type="match status" value="1"/>
</dbReference>
<evidence type="ECO:0000256" key="2">
    <source>
        <dbReference type="ARBA" id="ARBA00022598"/>
    </source>
</evidence>
<evidence type="ECO:0000313" key="5">
    <source>
        <dbReference type="EMBL" id="NDV11610.1"/>
    </source>
</evidence>
<dbReference type="FunFam" id="3.40.50.12780:FF:000013">
    <property type="entry name" value="Long-chain-fatty-acid--AMP ligase FadD32"/>
    <property type="match status" value="1"/>
</dbReference>
<sequence length="935" mass="98273">MFVKEERVNREERLLAIVRELAGELKPGAPEVAGYGLHHHLERDFGLDSLSRVELFARVERELGVQLGEDAFAAETPADLVVLACAAVADQGQGAAAPEGAPSLGGAFVAAPHALATLTDVLDWHVRHQGGRVHIHLLDEAGRDDAVSYARLSAAARGVAAGLFARGAAPGSRVALMLPTGLDFFAAFYGALYAGCVPVPLYPPARPAQLEEHLHRIAAILANSGARWLVTDPRARVFASALTARCPALSGILTVGELNAAGALPPLPRRQGSDLAFLQYTSGSTGEPKGVMLSHANLLANLRAMQEAARATPDDVFVSWLPLYHDMGLIGAGLGSMVIGFTLVLMSPLAFLARPVRWLEAISRYRGTLSAAPNFAYEICAGKLGDEELAGLDLSSWRMACNGAEAVSPQTLERFAARLAPYGLRREALSPVYGLAEASVGLAFPPVGRGPRIDHVARRVLADDGVAEPAPAADAGVQAVPGCGHALPGHALRIVDAAGLVLPERRVGRVQFCGPSACAGYFDNPTATAKLFDGAWLNTGDLGYLADGELFITGREKDIIIRGGHNIHPQELEEAVGRIAGVRAGNVVVFAATDERAGTERLVVLAEVRVRDEAASAAIRRQVEALAVDLTGLPADDVVLAPPGTVFKTSSGKLRRAACRAAYEQGTLLRRARSAPRQAAAVAGAAALASVRAALRGALGVLWPCWAWVVFVLCVPLVWCLIALGPTLRLRRQTARVGARLALAAAGLRARVEGLEWLPANGPVVVAANHASYVDGLLLCAALPARFGYVAKRELLNGALSALPLRRLGAAFVERFDAARGAQDSVALEARLAAGDALVFFPEGTLVEAPGLLPFHMGAFLVAARTGAPVLPVTLGGTRALLPGERRWPRFARLSVTIHPPLFPAGTDWQSALALRDAARAAVLAQSGEPDLAGR</sequence>
<keyword evidence="3" id="KW-0472">Membrane</keyword>
<dbReference type="Gene3D" id="1.10.1200.10">
    <property type="entry name" value="ACP-like"/>
    <property type="match status" value="1"/>
</dbReference>
<dbReference type="PANTHER" id="PTHR22754">
    <property type="entry name" value="DISCO-INTERACTING PROTEIN 2 DIP2 -RELATED"/>
    <property type="match status" value="1"/>
</dbReference>
<evidence type="ECO:0000313" key="6">
    <source>
        <dbReference type="Proteomes" id="UP000482578"/>
    </source>
</evidence>
<dbReference type="SMART" id="SM00563">
    <property type="entry name" value="PlsC"/>
    <property type="match status" value="1"/>
</dbReference>
<dbReference type="Pfam" id="PF00501">
    <property type="entry name" value="AMP-binding"/>
    <property type="match status" value="1"/>
</dbReference>
<dbReference type="GO" id="GO:0016746">
    <property type="term" value="F:acyltransferase activity"/>
    <property type="evidence" value="ECO:0007669"/>
    <property type="project" value="InterPro"/>
</dbReference>
<dbReference type="Proteomes" id="UP000482578">
    <property type="component" value="Unassembled WGS sequence"/>
</dbReference>
<dbReference type="InterPro" id="IPR042099">
    <property type="entry name" value="ANL_N_sf"/>
</dbReference>
<dbReference type="InterPro" id="IPR000873">
    <property type="entry name" value="AMP-dep_synth/lig_dom"/>
</dbReference>
<dbReference type="CDD" id="cd05931">
    <property type="entry name" value="FAAL"/>
    <property type="match status" value="1"/>
</dbReference>
<dbReference type="SUPFAM" id="SSF47336">
    <property type="entry name" value="ACP-like"/>
    <property type="match status" value="1"/>
</dbReference>
<dbReference type="GO" id="GO:0016874">
    <property type="term" value="F:ligase activity"/>
    <property type="evidence" value="ECO:0007669"/>
    <property type="project" value="UniProtKB-KW"/>
</dbReference>
<name>A0A6B2KN68_9NEIS</name>
<evidence type="ECO:0000256" key="3">
    <source>
        <dbReference type="SAM" id="Phobius"/>
    </source>
</evidence>
<accession>A0A6B2KN68</accession>
<dbReference type="CDD" id="cd07989">
    <property type="entry name" value="LPLAT_AGPAT-like"/>
    <property type="match status" value="1"/>
</dbReference>
<feature type="transmembrane region" description="Helical" evidence="3">
    <location>
        <begin position="701"/>
        <end position="724"/>
    </location>
</feature>
<dbReference type="AlphaFoldDB" id="A0A6B2KN68"/>
<dbReference type="GO" id="GO:0070566">
    <property type="term" value="F:adenylyltransferase activity"/>
    <property type="evidence" value="ECO:0007669"/>
    <property type="project" value="TreeGrafter"/>
</dbReference>
<dbReference type="InterPro" id="IPR009081">
    <property type="entry name" value="PP-bd_ACP"/>
</dbReference>
<organism evidence="5 6">
    <name type="scientific">Crenobacter caeni</name>
    <dbReference type="NCBI Taxonomy" id="2705474"/>
    <lineage>
        <taxon>Bacteria</taxon>
        <taxon>Pseudomonadati</taxon>
        <taxon>Pseudomonadota</taxon>
        <taxon>Betaproteobacteria</taxon>
        <taxon>Neisseriales</taxon>
        <taxon>Neisseriaceae</taxon>
        <taxon>Crenobacter</taxon>
    </lineage>
</organism>
<keyword evidence="3" id="KW-1133">Transmembrane helix</keyword>
<protein>
    <submittedName>
        <fullName evidence="5">AMP-binding protein</fullName>
    </submittedName>
</protein>
<dbReference type="PROSITE" id="PS00455">
    <property type="entry name" value="AMP_BINDING"/>
    <property type="match status" value="1"/>
</dbReference>
<feature type="transmembrane region" description="Helical" evidence="3">
    <location>
        <begin position="329"/>
        <end position="353"/>
    </location>
</feature>
<keyword evidence="3" id="KW-0812">Transmembrane</keyword>
<dbReference type="GO" id="GO:0005886">
    <property type="term" value="C:plasma membrane"/>
    <property type="evidence" value="ECO:0007669"/>
    <property type="project" value="TreeGrafter"/>
</dbReference>
<feature type="domain" description="Carrier" evidence="4">
    <location>
        <begin position="8"/>
        <end position="92"/>
    </location>
</feature>
<dbReference type="GO" id="GO:0006633">
    <property type="term" value="P:fatty acid biosynthetic process"/>
    <property type="evidence" value="ECO:0007669"/>
    <property type="project" value="TreeGrafter"/>
</dbReference>
<dbReference type="Pfam" id="PF00550">
    <property type="entry name" value="PP-binding"/>
    <property type="match status" value="1"/>
</dbReference>
<comment type="similarity">
    <text evidence="1">Belongs to the ATP-dependent AMP-binding enzyme family.</text>
</comment>
<dbReference type="InterPro" id="IPR036736">
    <property type="entry name" value="ACP-like_sf"/>
</dbReference>
<dbReference type="GO" id="GO:0071766">
    <property type="term" value="P:Actinobacterium-type cell wall biogenesis"/>
    <property type="evidence" value="ECO:0007669"/>
    <property type="project" value="UniProtKB-ARBA"/>
</dbReference>
<dbReference type="PANTHER" id="PTHR22754:SF32">
    <property type="entry name" value="DISCO-INTERACTING PROTEIN 2"/>
    <property type="match status" value="1"/>
</dbReference>
<dbReference type="InterPro" id="IPR002123">
    <property type="entry name" value="Plipid/glycerol_acylTrfase"/>
</dbReference>
<dbReference type="Gene3D" id="3.30.300.30">
    <property type="match status" value="1"/>
</dbReference>
<dbReference type="Pfam" id="PF01553">
    <property type="entry name" value="Acyltransferase"/>
    <property type="match status" value="1"/>
</dbReference>
<gene>
    <name evidence="5" type="ORF">GZH52_02200</name>
</gene>
<dbReference type="Gene3D" id="3.40.50.12780">
    <property type="entry name" value="N-terminal domain of ligase-like"/>
    <property type="match status" value="1"/>
</dbReference>